<keyword evidence="2" id="KW-0732">Signal</keyword>
<proteinExistence type="predicted"/>
<feature type="region of interest" description="Disordered" evidence="1">
    <location>
        <begin position="89"/>
        <end position="121"/>
    </location>
</feature>
<name>A0ABQ0KYQ6_MYCCL</name>
<evidence type="ECO:0000313" key="3">
    <source>
        <dbReference type="EMBL" id="GAT42656.1"/>
    </source>
</evidence>
<dbReference type="Proteomes" id="UP000815677">
    <property type="component" value="Unassembled WGS sequence"/>
</dbReference>
<sequence>MGCSTQILLLLDNISASATSDDDPNAEAAQTLRTQMIYAGLPLDLALECLKSCTATNADGRGSAFLDAAGTFAYSSSCWPAHTLPFRRSAEHRPGGVRRVAPSDGTQTAAPPNTTKRQHLNTRRAVERVRAITDLVYRAAPSIVLGLAHSPPAPNTPFTNATRT</sequence>
<feature type="chain" id="PRO_5046612241" evidence="2">
    <location>
        <begin position="19"/>
        <end position="164"/>
    </location>
</feature>
<evidence type="ECO:0000256" key="1">
    <source>
        <dbReference type="SAM" id="MobiDB-lite"/>
    </source>
</evidence>
<keyword evidence="4" id="KW-1185">Reference proteome</keyword>
<protein>
    <submittedName>
        <fullName evidence="3">Uncharacterized protein</fullName>
    </submittedName>
</protein>
<reference evidence="3" key="1">
    <citation type="submission" date="2014-09" db="EMBL/GenBank/DDBJ databases">
        <title>Genome sequence of the luminous mushroom Mycena chlorophos for searching fungal bioluminescence genes.</title>
        <authorList>
            <person name="Tanaka Y."/>
            <person name="Kasuga D."/>
            <person name="Oba Y."/>
            <person name="Hase S."/>
            <person name="Sato K."/>
            <person name="Oba Y."/>
            <person name="Sakakibara Y."/>
        </authorList>
    </citation>
    <scope>NUCLEOTIDE SEQUENCE</scope>
</reference>
<organism evidence="3 4">
    <name type="scientific">Mycena chlorophos</name>
    <name type="common">Agaric fungus</name>
    <name type="synonym">Agaricus chlorophos</name>
    <dbReference type="NCBI Taxonomy" id="658473"/>
    <lineage>
        <taxon>Eukaryota</taxon>
        <taxon>Fungi</taxon>
        <taxon>Dikarya</taxon>
        <taxon>Basidiomycota</taxon>
        <taxon>Agaricomycotina</taxon>
        <taxon>Agaricomycetes</taxon>
        <taxon>Agaricomycetidae</taxon>
        <taxon>Agaricales</taxon>
        <taxon>Marasmiineae</taxon>
        <taxon>Mycenaceae</taxon>
        <taxon>Mycena</taxon>
    </lineage>
</organism>
<evidence type="ECO:0000313" key="4">
    <source>
        <dbReference type="Proteomes" id="UP000815677"/>
    </source>
</evidence>
<accession>A0ABQ0KYQ6</accession>
<gene>
    <name evidence="3" type="ORF">MCHLO_00365</name>
</gene>
<evidence type="ECO:0000256" key="2">
    <source>
        <dbReference type="SAM" id="SignalP"/>
    </source>
</evidence>
<feature type="compositionally biased region" description="Polar residues" evidence="1">
    <location>
        <begin position="104"/>
        <end position="115"/>
    </location>
</feature>
<feature type="signal peptide" evidence="2">
    <location>
        <begin position="1"/>
        <end position="18"/>
    </location>
</feature>
<dbReference type="EMBL" id="DF838167">
    <property type="protein sequence ID" value="GAT42656.1"/>
    <property type="molecule type" value="Genomic_DNA"/>
</dbReference>